<keyword evidence="2" id="KW-1185">Reference proteome</keyword>
<evidence type="ECO:0000313" key="2">
    <source>
        <dbReference type="Proteomes" id="UP000775547"/>
    </source>
</evidence>
<proteinExistence type="predicted"/>
<dbReference type="AlphaFoldDB" id="A0A9P7K292"/>
<protein>
    <submittedName>
        <fullName evidence="1">Uncharacterized protein</fullName>
    </submittedName>
</protein>
<reference evidence="1" key="2">
    <citation type="submission" date="2021-10" db="EMBL/GenBank/DDBJ databases">
        <title>Phylogenomics reveals ancestral predisposition of the termite-cultivated fungus Termitomyces towards a domesticated lifestyle.</title>
        <authorList>
            <person name="Auxier B."/>
            <person name="Grum-Grzhimaylo A."/>
            <person name="Cardenas M.E."/>
            <person name="Lodge J.D."/>
            <person name="Laessoe T."/>
            <person name="Pedersen O."/>
            <person name="Smith M.E."/>
            <person name="Kuyper T.W."/>
            <person name="Franco-Molano E.A."/>
            <person name="Baroni T.J."/>
            <person name="Aanen D.K."/>
        </authorList>
    </citation>
    <scope>NUCLEOTIDE SEQUENCE</scope>
    <source>
        <strain evidence="1">AP01</strain>
        <tissue evidence="1">Mycelium</tissue>
    </source>
</reference>
<gene>
    <name evidence="1" type="ORF">DXG03_006764</name>
</gene>
<evidence type="ECO:0000313" key="1">
    <source>
        <dbReference type="EMBL" id="KAG5633705.1"/>
    </source>
</evidence>
<sequence>MRVNYTGYDVRRGQDSLNARGNHADILTLSPEGDGDHPFRYGRVIGIFHVDVFQNTVTVPSMPPTPFSKEVLWVRWFDTDKSYRAGFKHRRLYRIHFVPADSPGAFGFLDPDEVIRGCHLIPAFEHGSTKEWMPGHSISREDDELDDWKYFYVNMCANLI</sequence>
<dbReference type="OrthoDB" id="3183767at2759"/>
<dbReference type="Proteomes" id="UP000775547">
    <property type="component" value="Unassembled WGS sequence"/>
</dbReference>
<organism evidence="1 2">
    <name type="scientific">Asterophora parasitica</name>
    <dbReference type="NCBI Taxonomy" id="117018"/>
    <lineage>
        <taxon>Eukaryota</taxon>
        <taxon>Fungi</taxon>
        <taxon>Dikarya</taxon>
        <taxon>Basidiomycota</taxon>
        <taxon>Agaricomycotina</taxon>
        <taxon>Agaricomycetes</taxon>
        <taxon>Agaricomycetidae</taxon>
        <taxon>Agaricales</taxon>
        <taxon>Tricholomatineae</taxon>
        <taxon>Lyophyllaceae</taxon>
        <taxon>Asterophora</taxon>
    </lineage>
</organism>
<name>A0A9P7K292_9AGAR</name>
<comment type="caution">
    <text evidence="1">The sequence shown here is derived from an EMBL/GenBank/DDBJ whole genome shotgun (WGS) entry which is preliminary data.</text>
</comment>
<accession>A0A9P7K292</accession>
<dbReference type="EMBL" id="JABCKV010004667">
    <property type="protein sequence ID" value="KAG5633705.1"/>
    <property type="molecule type" value="Genomic_DNA"/>
</dbReference>
<reference evidence="1" key="1">
    <citation type="submission" date="2020-07" db="EMBL/GenBank/DDBJ databases">
        <authorList>
            <person name="Nieuwenhuis M."/>
            <person name="Van De Peppel L.J.J."/>
        </authorList>
    </citation>
    <scope>NUCLEOTIDE SEQUENCE</scope>
    <source>
        <strain evidence="1">AP01</strain>
        <tissue evidence="1">Mycelium</tissue>
    </source>
</reference>